<accession>A0A6A5GAX1</accession>
<reference evidence="2 3" key="1">
    <citation type="submission" date="2019-12" db="EMBL/GenBank/DDBJ databases">
        <title>Chromosome-level assembly of the Caenorhabditis remanei genome.</title>
        <authorList>
            <person name="Teterina A.A."/>
            <person name="Willis J.H."/>
            <person name="Phillips P.C."/>
        </authorList>
    </citation>
    <scope>NUCLEOTIDE SEQUENCE [LARGE SCALE GENOMIC DNA]</scope>
    <source>
        <strain evidence="2 3">PX506</strain>
        <tissue evidence="2">Whole organism</tissue>
    </source>
</reference>
<dbReference type="RefSeq" id="XP_053581433.1">
    <property type="nucleotide sequence ID" value="XM_053732520.1"/>
</dbReference>
<gene>
    <name evidence="2" type="ORF">GCK72_018377</name>
</gene>
<name>A0A6A5GAX1_CAERE</name>
<organism evidence="2 3">
    <name type="scientific">Caenorhabditis remanei</name>
    <name type="common">Caenorhabditis vulgaris</name>
    <dbReference type="NCBI Taxonomy" id="31234"/>
    <lineage>
        <taxon>Eukaryota</taxon>
        <taxon>Metazoa</taxon>
        <taxon>Ecdysozoa</taxon>
        <taxon>Nematoda</taxon>
        <taxon>Chromadorea</taxon>
        <taxon>Rhabditida</taxon>
        <taxon>Rhabditina</taxon>
        <taxon>Rhabditomorpha</taxon>
        <taxon>Rhabditoidea</taxon>
        <taxon>Rhabditidae</taxon>
        <taxon>Peloderinae</taxon>
        <taxon>Caenorhabditis</taxon>
    </lineage>
</organism>
<dbReference type="KEGG" id="crq:GCK72_018377"/>
<dbReference type="CTD" id="78776672"/>
<sequence length="101" mass="11439">MFFAFLRPLLAFHHPRRQSFLSDEFHIYVSVILEISSSKRRAKSSKSSKLPPPDPVLPPPPDPPPGRFPPTNVVGGSGNERSEMNEDIINDKIEILLEYLE</sequence>
<evidence type="ECO:0000313" key="2">
    <source>
        <dbReference type="EMBL" id="KAF1751823.1"/>
    </source>
</evidence>
<dbReference type="Proteomes" id="UP000483820">
    <property type="component" value="Chromosome V"/>
</dbReference>
<evidence type="ECO:0000313" key="3">
    <source>
        <dbReference type="Proteomes" id="UP000483820"/>
    </source>
</evidence>
<evidence type="ECO:0000256" key="1">
    <source>
        <dbReference type="SAM" id="MobiDB-lite"/>
    </source>
</evidence>
<comment type="caution">
    <text evidence="2">The sequence shown here is derived from an EMBL/GenBank/DDBJ whole genome shotgun (WGS) entry which is preliminary data.</text>
</comment>
<dbReference type="EMBL" id="WUAV01000005">
    <property type="protein sequence ID" value="KAF1751823.1"/>
    <property type="molecule type" value="Genomic_DNA"/>
</dbReference>
<feature type="compositionally biased region" description="Pro residues" evidence="1">
    <location>
        <begin position="50"/>
        <end position="68"/>
    </location>
</feature>
<feature type="region of interest" description="Disordered" evidence="1">
    <location>
        <begin position="37"/>
        <end position="85"/>
    </location>
</feature>
<proteinExistence type="predicted"/>
<dbReference type="GeneID" id="78776672"/>
<dbReference type="AlphaFoldDB" id="A0A6A5GAX1"/>
<protein>
    <submittedName>
        <fullName evidence="2">Uncharacterized protein</fullName>
    </submittedName>
</protein>